<protein>
    <recommendedName>
        <fullName evidence="4">Putative pterin-4-alpha-carbinolamine dehydratase</fullName>
        <shortName evidence="4">PHS</shortName>
        <ecNumber evidence="4">4.2.1.96</ecNumber>
    </recommendedName>
    <alternativeName>
        <fullName evidence="4">4-alpha-hydroxy-tetrahydropterin dehydratase</fullName>
    </alternativeName>
    <alternativeName>
        <fullName evidence="4">Pterin carbinolamine dehydratase</fullName>
        <shortName evidence="4">PCD</shortName>
    </alternativeName>
</protein>
<dbReference type="Proteomes" id="UP000323075">
    <property type="component" value="Unassembled WGS sequence"/>
</dbReference>
<dbReference type="GO" id="GO:0008124">
    <property type="term" value="F:4-alpha-hydroxytetrahydrobiopterin dehydratase activity"/>
    <property type="evidence" value="ECO:0007669"/>
    <property type="project" value="UniProtKB-UniRule"/>
</dbReference>
<gene>
    <name evidence="5" type="primary">cad</name>
    <name evidence="6" type="ORF">APQ99_00245</name>
    <name evidence="5" type="ORF">HBSAL_09125</name>
</gene>
<dbReference type="GeneID" id="68694415"/>
<dbReference type="GO" id="GO:0006729">
    <property type="term" value="P:tetrahydrobiopterin biosynthetic process"/>
    <property type="evidence" value="ECO:0007669"/>
    <property type="project" value="InterPro"/>
</dbReference>
<dbReference type="CDD" id="cd00488">
    <property type="entry name" value="PCD_DCoH"/>
    <property type="match status" value="1"/>
</dbReference>
<dbReference type="EC" id="4.2.1.96" evidence="4"/>
<reference evidence="5 7" key="1">
    <citation type="journal article" date="2019" name="Microbiol. Resour. Announc.">
        <title>The Genome Sequence of the Halobacterium salinarum Type Strain Is Closely Related to That of Laboratory Strains NRC-1 and R1.</title>
        <authorList>
            <person name="Pfeiffer F."/>
            <person name="Marchfelder A."/>
            <person name="Habermann B."/>
            <person name="Dyall-Smith M.L."/>
        </authorList>
    </citation>
    <scope>NUCLEOTIDE SEQUENCE [LARGE SCALE GENOMIC DNA]</scope>
    <source>
        <strain evidence="5">91-R6</strain>
        <strain evidence="7">ATCC 33171 / DSM 3754 / JCM 8978 / NBRC 102687 / NCIMB 764 / 91-R6</strain>
    </source>
</reference>
<dbReference type="HAMAP" id="MF_00434">
    <property type="entry name" value="Pterin_4_alpha"/>
    <property type="match status" value="1"/>
</dbReference>
<proteinExistence type="inferred from homology"/>
<name>A0A4D6GVC7_HALS9</name>
<dbReference type="EMBL" id="VRYN01000001">
    <property type="protein sequence ID" value="TYO81735.1"/>
    <property type="molecule type" value="Genomic_DNA"/>
</dbReference>
<dbReference type="Pfam" id="PF01329">
    <property type="entry name" value="Pterin_4a"/>
    <property type="match status" value="1"/>
</dbReference>
<evidence type="ECO:0000313" key="8">
    <source>
        <dbReference type="Proteomes" id="UP000323075"/>
    </source>
</evidence>
<comment type="similarity">
    <text evidence="2 4">Belongs to the pterin-4-alpha-carbinolamine dehydratase family.</text>
</comment>
<organism evidence="5 7">
    <name type="scientific">Halobacterium salinarum (strain ATCC 33171 / DSM 3754 / JCM 8978 / NBRC 102687 / NCIMB 764 / 91-R6)</name>
    <dbReference type="NCBI Taxonomy" id="2597657"/>
    <lineage>
        <taxon>Archaea</taxon>
        <taxon>Methanobacteriati</taxon>
        <taxon>Methanobacteriota</taxon>
        <taxon>Stenosarchaea group</taxon>
        <taxon>Halobacteria</taxon>
        <taxon>Halobacteriales</taxon>
        <taxon>Halobacteriaceae</taxon>
        <taxon>Halobacterium</taxon>
    </lineage>
</organism>
<evidence type="ECO:0000313" key="7">
    <source>
        <dbReference type="Proteomes" id="UP000296216"/>
    </source>
</evidence>
<dbReference type="InterPro" id="IPR001533">
    <property type="entry name" value="Pterin_deHydtase"/>
</dbReference>
<keyword evidence="3 4" id="KW-0456">Lyase</keyword>
<comment type="catalytic activity">
    <reaction evidence="1 4">
        <text>(4aS,6R)-4a-hydroxy-L-erythro-5,6,7,8-tetrahydrobiopterin = (6R)-L-erythro-6,7-dihydrobiopterin + H2O</text>
        <dbReference type="Rhea" id="RHEA:11920"/>
        <dbReference type="ChEBI" id="CHEBI:15377"/>
        <dbReference type="ChEBI" id="CHEBI:15642"/>
        <dbReference type="ChEBI" id="CHEBI:43120"/>
        <dbReference type="EC" id="4.2.1.96"/>
    </reaction>
</comment>
<dbReference type="EMBL" id="CP038631">
    <property type="protein sequence ID" value="QCC45471.1"/>
    <property type="molecule type" value="Genomic_DNA"/>
</dbReference>
<dbReference type="RefSeq" id="WP_010903295.1">
    <property type="nucleotide sequence ID" value="NZ_VRYN01000001.1"/>
</dbReference>
<dbReference type="AlphaFoldDB" id="A0A4D6GVC7"/>
<dbReference type="PANTHER" id="PTHR12599:SF0">
    <property type="entry name" value="PTERIN-4-ALPHA-CARBINOLAMINE DEHYDRATASE"/>
    <property type="match status" value="1"/>
</dbReference>
<evidence type="ECO:0000256" key="3">
    <source>
        <dbReference type="ARBA" id="ARBA00023239"/>
    </source>
</evidence>
<dbReference type="PANTHER" id="PTHR12599">
    <property type="entry name" value="PTERIN-4-ALPHA-CARBINOLAMINE DEHYDRATASE"/>
    <property type="match status" value="1"/>
</dbReference>
<evidence type="ECO:0000256" key="1">
    <source>
        <dbReference type="ARBA" id="ARBA00001554"/>
    </source>
</evidence>
<dbReference type="NCBIfam" id="NF002017">
    <property type="entry name" value="PRK00823.1-2"/>
    <property type="match status" value="1"/>
</dbReference>
<accession>A0A4D6GVC7</accession>
<evidence type="ECO:0000313" key="5">
    <source>
        <dbReference type="EMBL" id="QCC45471.1"/>
    </source>
</evidence>
<dbReference type="InterPro" id="IPR036428">
    <property type="entry name" value="PCD_sf"/>
</dbReference>
<evidence type="ECO:0000256" key="4">
    <source>
        <dbReference type="HAMAP-Rule" id="MF_00434"/>
    </source>
</evidence>
<reference evidence="5" key="3">
    <citation type="journal article" name="MicrobiologyOpen">
        <title>Whole-genome comparison between the type strain of Halobacterium salinarum (DSM 3754(T)) and the laboratory strains R1 and NRC-1.</title>
        <authorList>
            <person name="Pfeiffer F."/>
            <person name="Losensky G."/>
            <person name="Marchfelder A."/>
            <person name="Habermann B."/>
            <person name="Dyall-Smith M."/>
        </authorList>
    </citation>
    <scope>NUCLEOTIDE SEQUENCE</scope>
    <source>
        <strain evidence="5">91-R6</strain>
    </source>
</reference>
<reference evidence="6 8" key="2">
    <citation type="submission" date="2019-07" db="EMBL/GenBank/DDBJ databases">
        <title>Genomic Encyclopedia of Archaeal and Bacterial Type Strains, Phase II (KMG-II): from individual species to whole genera.</title>
        <authorList>
            <person name="Goeker M."/>
        </authorList>
    </citation>
    <scope>NUCLEOTIDE SEQUENCE [LARGE SCALE GENOMIC DNA]</scope>
    <source>
        <strain evidence="6 8">DSM 3754</strain>
    </source>
</reference>
<dbReference type="Proteomes" id="UP000296216">
    <property type="component" value="Chromosome"/>
</dbReference>
<evidence type="ECO:0000313" key="6">
    <source>
        <dbReference type="EMBL" id="TYO81735.1"/>
    </source>
</evidence>
<dbReference type="Gene3D" id="3.30.1360.20">
    <property type="entry name" value="Transcriptional coactivator/pterin dehydratase"/>
    <property type="match status" value="1"/>
</dbReference>
<dbReference type="SUPFAM" id="SSF55248">
    <property type="entry name" value="PCD-like"/>
    <property type="match status" value="1"/>
</dbReference>
<evidence type="ECO:0000256" key="2">
    <source>
        <dbReference type="ARBA" id="ARBA00006472"/>
    </source>
</evidence>
<sequence length="91" mass="10489">MSDRLDDDTISDRLPDDWIHDGDAITRTYTFEEYLDGVAFASEVGDLADEAFHHPEITIRYDEVEVRFTDHEAGGVTSQDIELARRTDDRR</sequence>
<dbReference type="SMR" id="A0A4D6GVC7"/>